<evidence type="ECO:0000313" key="2">
    <source>
        <dbReference type="Proteomes" id="UP000011612"/>
    </source>
</evidence>
<name>M0HXU4_HALEO</name>
<sequence>MCETVFPSIKRTHGDAVRARTWYREFRELVLKCVVHNIKRAAT</sequence>
<protein>
    <submittedName>
        <fullName evidence="1">Transposase (ISH9)</fullName>
    </submittedName>
</protein>
<comment type="caution">
    <text evidence="1">The sequence shown here is derived from an EMBL/GenBank/DDBJ whole genome shotgun (WGS) entry which is preliminary data.</text>
</comment>
<reference evidence="1 2" key="1">
    <citation type="journal article" date="2014" name="PLoS Genet.">
        <title>Phylogenetically driven sequencing of extremely halophilic archaea reveals strategies for static and dynamic osmo-response.</title>
        <authorList>
            <person name="Becker E.A."/>
            <person name="Seitzer P.M."/>
            <person name="Tritt A."/>
            <person name="Larsen D."/>
            <person name="Krusor M."/>
            <person name="Yao A.I."/>
            <person name="Wu D."/>
            <person name="Madern D."/>
            <person name="Eisen J.A."/>
            <person name="Darling A.E."/>
            <person name="Facciotti M.T."/>
        </authorList>
    </citation>
    <scope>NUCLEOTIDE SEQUENCE [LARGE SCALE GENOMIC DNA]</scope>
    <source>
        <strain evidence="1 2">ATCC BAA-1513</strain>
    </source>
</reference>
<evidence type="ECO:0000313" key="1">
    <source>
        <dbReference type="EMBL" id="ELZ88528.1"/>
    </source>
</evidence>
<gene>
    <name evidence="1" type="ORF">C453_01650</name>
</gene>
<dbReference type="PATRIC" id="fig|1230453.4.peg.287"/>
<dbReference type="AlphaFoldDB" id="M0HXU4"/>
<organism evidence="1 2">
    <name type="scientific">Haloferax elongans ATCC BAA-1513</name>
    <dbReference type="NCBI Taxonomy" id="1230453"/>
    <lineage>
        <taxon>Archaea</taxon>
        <taxon>Methanobacteriati</taxon>
        <taxon>Methanobacteriota</taxon>
        <taxon>Stenosarchaea group</taxon>
        <taxon>Halobacteria</taxon>
        <taxon>Halobacteriales</taxon>
        <taxon>Haloferacaceae</taxon>
        <taxon>Haloferax</taxon>
    </lineage>
</organism>
<accession>M0HXU4</accession>
<dbReference type="Proteomes" id="UP000011612">
    <property type="component" value="Unassembled WGS sequence"/>
</dbReference>
<dbReference type="EMBL" id="AOLK01000006">
    <property type="protein sequence ID" value="ELZ88528.1"/>
    <property type="molecule type" value="Genomic_DNA"/>
</dbReference>
<proteinExistence type="predicted"/>
<keyword evidence="2" id="KW-1185">Reference proteome</keyword>